<comment type="similarity">
    <text evidence="3">Belongs to the major royal jelly protein family.</text>
</comment>
<evidence type="ECO:0000256" key="4">
    <source>
        <dbReference type="ARBA" id="ARBA00014360"/>
    </source>
</evidence>
<reference evidence="9" key="1">
    <citation type="submission" date="2022-01" db="EMBL/GenBank/DDBJ databases">
        <authorList>
            <person name="King R."/>
        </authorList>
    </citation>
    <scope>NUCLEOTIDE SEQUENCE</scope>
</reference>
<dbReference type="PANTHER" id="PTHR10009">
    <property type="entry name" value="PROTEIN YELLOW-RELATED"/>
    <property type="match status" value="1"/>
</dbReference>
<evidence type="ECO:0000256" key="1">
    <source>
        <dbReference type="ARBA" id="ARBA00002855"/>
    </source>
</evidence>
<proteinExistence type="inferred from homology"/>
<sequence>MIVNFFLIIAWTQLCQAINTGKLQKHFEWNIMDFEYPDLNKKLNDMATGRLKPENALPVGIEIWNEKMFITTPRWKEGIPSTLNYVPIVSATKSPALIPYPSLEANELGNCERGLSTVYRIHVDQCDRLWVLDTGTFGIDTTTQNPCPYAINIFDLRTDTRIHRYEFRKEDTNSRTFIANIAVDLGKTCEDAHAYFSDELGYGLIVYSLKENRSWRFEHSFFMPDPLKGDFNIDNLNFQWGEEGIFGMSLTAVQKNGFRIMHFSPLASNREFAVSTQVLQNSSKTEDSYHDFYYLEERGPNTHTTSRVMSHGGIQFFNLIDQNALGCWNTIKSYEPKNIGIADRNDQELIFPADVKIDRNNYVWVVSDRMPKFLISTLDYKEPNFRVFFAPLEVLIKDTVCEDNIIIPSDQSNLYLTTDKTIFTNPEIYLSTKSEDNILQGILNGQVYPSLNKPLGKTDLLSQWNYRY</sequence>
<feature type="signal peptide" evidence="8">
    <location>
        <begin position="1"/>
        <end position="17"/>
    </location>
</feature>
<dbReference type="PANTHER" id="PTHR10009:SF14">
    <property type="entry name" value="PROTEIN YELLOW"/>
    <property type="match status" value="1"/>
</dbReference>
<comment type="function">
    <text evidence="1">Controls the pigmentation pattern of the adult cuticle and larval mouth parts.</text>
</comment>
<dbReference type="EMBL" id="OU892284">
    <property type="protein sequence ID" value="CAH1134539.1"/>
    <property type="molecule type" value="Genomic_DNA"/>
</dbReference>
<dbReference type="AlphaFoldDB" id="A0A9P0GQI6"/>
<dbReference type="OrthoDB" id="7776143at2759"/>
<feature type="chain" id="PRO_5040302767" description="Protein yellow" evidence="8">
    <location>
        <begin position="18"/>
        <end position="468"/>
    </location>
</feature>
<dbReference type="PRINTS" id="PR01366">
    <property type="entry name" value="ROYALJELLY"/>
</dbReference>
<evidence type="ECO:0000256" key="6">
    <source>
        <dbReference type="ARBA" id="ARBA00022729"/>
    </source>
</evidence>
<keyword evidence="5" id="KW-0964">Secreted</keyword>
<dbReference type="Gene3D" id="2.120.10.30">
    <property type="entry name" value="TolB, C-terminal domain"/>
    <property type="match status" value="1"/>
</dbReference>
<dbReference type="InterPro" id="IPR011042">
    <property type="entry name" value="6-blade_b-propeller_TolB-like"/>
</dbReference>
<comment type="subcellular location">
    <subcellularLocation>
        <location evidence="2">Secreted</location>
    </subcellularLocation>
</comment>
<protein>
    <recommendedName>
        <fullName evidence="4">Protein yellow</fullName>
    </recommendedName>
</protein>
<dbReference type="Proteomes" id="UP001152799">
    <property type="component" value="Chromosome 8"/>
</dbReference>
<evidence type="ECO:0000256" key="7">
    <source>
        <dbReference type="ARBA" id="ARBA00023180"/>
    </source>
</evidence>
<organism evidence="9 10">
    <name type="scientific">Ceutorhynchus assimilis</name>
    <name type="common">cabbage seed weevil</name>
    <dbReference type="NCBI Taxonomy" id="467358"/>
    <lineage>
        <taxon>Eukaryota</taxon>
        <taxon>Metazoa</taxon>
        <taxon>Ecdysozoa</taxon>
        <taxon>Arthropoda</taxon>
        <taxon>Hexapoda</taxon>
        <taxon>Insecta</taxon>
        <taxon>Pterygota</taxon>
        <taxon>Neoptera</taxon>
        <taxon>Endopterygota</taxon>
        <taxon>Coleoptera</taxon>
        <taxon>Polyphaga</taxon>
        <taxon>Cucujiformia</taxon>
        <taxon>Curculionidae</taxon>
        <taxon>Ceutorhynchinae</taxon>
        <taxon>Ceutorhynchus</taxon>
    </lineage>
</organism>
<keyword evidence="10" id="KW-1185">Reference proteome</keyword>
<keyword evidence="7" id="KW-0325">Glycoprotein</keyword>
<name>A0A9P0GQI6_9CUCU</name>
<evidence type="ECO:0000313" key="10">
    <source>
        <dbReference type="Proteomes" id="UP001152799"/>
    </source>
</evidence>
<evidence type="ECO:0000256" key="3">
    <source>
        <dbReference type="ARBA" id="ARBA00009127"/>
    </source>
</evidence>
<keyword evidence="6 8" id="KW-0732">Signal</keyword>
<dbReference type="InterPro" id="IPR017996">
    <property type="entry name" value="MRJP/yellow-related"/>
</dbReference>
<accession>A0A9P0GQI6</accession>
<evidence type="ECO:0000256" key="8">
    <source>
        <dbReference type="SAM" id="SignalP"/>
    </source>
</evidence>
<gene>
    <name evidence="9" type="ORF">CEUTPL_LOCUS12937</name>
</gene>
<dbReference type="Pfam" id="PF03022">
    <property type="entry name" value="MRJP"/>
    <property type="match status" value="1"/>
</dbReference>
<evidence type="ECO:0000256" key="5">
    <source>
        <dbReference type="ARBA" id="ARBA00022525"/>
    </source>
</evidence>
<evidence type="ECO:0000313" key="9">
    <source>
        <dbReference type="EMBL" id="CAH1134539.1"/>
    </source>
</evidence>
<dbReference type="GO" id="GO:0005576">
    <property type="term" value="C:extracellular region"/>
    <property type="evidence" value="ECO:0007669"/>
    <property type="project" value="UniProtKB-SubCell"/>
</dbReference>
<evidence type="ECO:0000256" key="2">
    <source>
        <dbReference type="ARBA" id="ARBA00004613"/>
    </source>
</evidence>